<dbReference type="PANTHER" id="PTHR11963:SF23">
    <property type="entry name" value="CYTOSOL AMINOPEPTIDASE"/>
    <property type="match status" value="1"/>
</dbReference>
<comment type="cofactor">
    <cofactor evidence="8">
        <name>Mn(2+)</name>
        <dbReference type="ChEBI" id="CHEBI:29035"/>
    </cofactor>
    <text evidence="8">Binds 2 manganese ions per subunit.</text>
</comment>
<gene>
    <name evidence="8" type="primary">pepA</name>
    <name evidence="10" type="ORF">AN477_18900</name>
</gene>
<dbReference type="GO" id="GO:0006508">
    <property type="term" value="P:proteolysis"/>
    <property type="evidence" value="ECO:0007669"/>
    <property type="project" value="UniProtKB-KW"/>
</dbReference>
<dbReference type="InterPro" id="IPR011356">
    <property type="entry name" value="Leucine_aapep/pepB"/>
</dbReference>
<protein>
    <recommendedName>
        <fullName evidence="8">Probable cytosol aminopeptidase</fullName>
        <ecNumber evidence="8">3.4.11.1</ecNumber>
    </recommendedName>
    <alternativeName>
        <fullName evidence="8">Leucine aminopeptidase</fullName>
        <shortName evidence="8">LAP</shortName>
        <ecNumber evidence="8">3.4.11.10</ecNumber>
    </alternativeName>
    <alternativeName>
        <fullName evidence="8">Leucyl aminopeptidase</fullName>
    </alternativeName>
</protein>
<keyword evidence="5 8" id="KW-0645">Protease</keyword>
<dbReference type="NCBIfam" id="NF002074">
    <property type="entry name" value="PRK00913.1-4"/>
    <property type="match status" value="1"/>
</dbReference>
<feature type="active site" evidence="8">
    <location>
        <position position="279"/>
    </location>
</feature>
<evidence type="ECO:0000256" key="5">
    <source>
        <dbReference type="ARBA" id="ARBA00022670"/>
    </source>
</evidence>
<keyword evidence="8" id="KW-0464">Manganese</keyword>
<dbReference type="Proteomes" id="UP000050482">
    <property type="component" value="Unassembled WGS sequence"/>
</dbReference>
<evidence type="ECO:0000256" key="3">
    <source>
        <dbReference type="ARBA" id="ARBA00009528"/>
    </source>
</evidence>
<evidence type="ECO:0000256" key="8">
    <source>
        <dbReference type="HAMAP-Rule" id="MF_00181"/>
    </source>
</evidence>
<dbReference type="EMBL" id="LJCO01000082">
    <property type="protein sequence ID" value="KPV42122.1"/>
    <property type="molecule type" value="Genomic_DNA"/>
</dbReference>
<dbReference type="CDD" id="cd00433">
    <property type="entry name" value="Peptidase_M17"/>
    <property type="match status" value="1"/>
</dbReference>
<dbReference type="Gene3D" id="3.40.220.10">
    <property type="entry name" value="Leucine Aminopeptidase, subunit E, domain 1"/>
    <property type="match status" value="1"/>
</dbReference>
<keyword evidence="8" id="KW-0479">Metal-binding</keyword>
<proteinExistence type="inferred from homology"/>
<dbReference type="PRINTS" id="PR00481">
    <property type="entry name" value="LAMNOPPTDASE"/>
</dbReference>
<comment type="caution">
    <text evidence="10">The sequence shown here is derived from an EMBL/GenBank/DDBJ whole genome shotgun (WGS) entry which is preliminary data.</text>
</comment>
<organism evidence="10 11">
    <name type="scientific">Alicyclobacillus ferrooxydans</name>
    <dbReference type="NCBI Taxonomy" id="471514"/>
    <lineage>
        <taxon>Bacteria</taxon>
        <taxon>Bacillati</taxon>
        <taxon>Bacillota</taxon>
        <taxon>Bacilli</taxon>
        <taxon>Bacillales</taxon>
        <taxon>Alicyclobacillaceae</taxon>
        <taxon>Alicyclobacillus</taxon>
    </lineage>
</organism>
<keyword evidence="8" id="KW-0963">Cytoplasm</keyword>
<dbReference type="PROSITE" id="PS00631">
    <property type="entry name" value="CYTOSOL_AP"/>
    <property type="match status" value="1"/>
</dbReference>
<dbReference type="InterPro" id="IPR043472">
    <property type="entry name" value="Macro_dom-like"/>
</dbReference>
<feature type="domain" description="Cytosol aminopeptidase" evidence="9">
    <location>
        <begin position="347"/>
        <end position="354"/>
    </location>
</feature>
<dbReference type="InterPro" id="IPR023042">
    <property type="entry name" value="Peptidase_M17_leu_NH2_pept"/>
</dbReference>
<dbReference type="NCBIfam" id="NF002083">
    <property type="entry name" value="PRK00913.3-5"/>
    <property type="match status" value="1"/>
</dbReference>
<comment type="similarity">
    <text evidence="3 8">Belongs to the peptidase M17 family.</text>
</comment>
<keyword evidence="11" id="KW-1185">Reference proteome</keyword>
<dbReference type="RefSeq" id="WP_054970747.1">
    <property type="nucleotide sequence ID" value="NZ_LJCO01000082.1"/>
</dbReference>
<feature type="binding site" evidence="8">
    <location>
        <position position="349"/>
    </location>
    <ligand>
        <name>Mn(2+)</name>
        <dbReference type="ChEBI" id="CHEBI:29035"/>
        <label>1</label>
    </ligand>
</feature>
<dbReference type="EC" id="3.4.11.10" evidence="8"/>
<feature type="binding site" evidence="8">
    <location>
        <position position="290"/>
    </location>
    <ligand>
        <name>Mn(2+)</name>
        <dbReference type="ChEBI" id="CHEBI:29035"/>
        <label>2</label>
    </ligand>
</feature>
<reference evidence="10 11" key="1">
    <citation type="submission" date="2015-09" db="EMBL/GenBank/DDBJ databases">
        <title>Draft genome sequence of Alicyclobacillus ferrooxydans DSM 22381.</title>
        <authorList>
            <person name="Hemp J."/>
        </authorList>
    </citation>
    <scope>NUCLEOTIDE SEQUENCE [LARGE SCALE GENOMIC DNA]</scope>
    <source>
        <strain evidence="10 11">TC-34</strain>
    </source>
</reference>
<sequence length="499" mass="52907">MQIDVQSAKDLLAISSDLVVLTCSSDTYQNEPGFTAFNHAMAHQLSALLERESWTAKQGDVFETHTLGQITAPRFALIGLGTLAKEPDLGAIRLAAATAVRRAAECKANHVAFILPEELSDSWTDVEVGQAIAEGALLANYHFESYARDKKTHHHVSKFTVYSTYDVAGLSTGIKNGEAVASGVCLARDLVNTPGNRMTPTIMAEHASKIAHEYGMTLEVLDREQMEELGMGALLAVAQGSVEPPKMIVLRYQGRDTWDNAIGLVGKGITFDSGGLSIKTAAGMENMKTDMGGGASVLGTMKAIGQLRPAINVVGVVPATENMPSGSAFRPGDVISAMTGKTIEVLNTDAEGRLALADGVAYAKHHGASQIIDLATLTGAALVALGTTTTAAVTNDEAFLADFMEATQTAGEKAWQLPAFDEYKDLIKSDIADVKNTGGRFAGTITAALFIREFVENTPWIHLDIAGTAYSDKGTALTPKGATGVMVRSLVQYLLTKSR</sequence>
<evidence type="ECO:0000256" key="4">
    <source>
        <dbReference type="ARBA" id="ARBA00022438"/>
    </source>
</evidence>
<dbReference type="PATRIC" id="fig|471514.4.peg.1465"/>
<dbReference type="OrthoDB" id="9809354at2"/>
<feature type="binding site" evidence="8">
    <location>
        <position position="272"/>
    </location>
    <ligand>
        <name>Mn(2+)</name>
        <dbReference type="ChEBI" id="CHEBI:29035"/>
        <label>1</label>
    </ligand>
</feature>
<dbReference type="GO" id="GO:0005737">
    <property type="term" value="C:cytoplasm"/>
    <property type="evidence" value="ECO:0007669"/>
    <property type="project" value="UniProtKB-SubCell"/>
</dbReference>
<evidence type="ECO:0000313" key="11">
    <source>
        <dbReference type="Proteomes" id="UP000050482"/>
    </source>
</evidence>
<dbReference type="NCBIfam" id="NF002073">
    <property type="entry name" value="PRK00913.1-2"/>
    <property type="match status" value="1"/>
</dbReference>
<comment type="subcellular location">
    <subcellularLocation>
        <location evidence="8">Cytoplasm</location>
    </subcellularLocation>
</comment>
<evidence type="ECO:0000256" key="2">
    <source>
        <dbReference type="ARBA" id="ARBA00000967"/>
    </source>
</evidence>
<dbReference type="InterPro" id="IPR000819">
    <property type="entry name" value="Peptidase_M17_C"/>
</dbReference>
<evidence type="ECO:0000256" key="1">
    <source>
        <dbReference type="ARBA" id="ARBA00000135"/>
    </source>
</evidence>
<dbReference type="HAMAP" id="MF_00181">
    <property type="entry name" value="Cytosol_peptidase_M17"/>
    <property type="match status" value="1"/>
</dbReference>
<comment type="catalytic activity">
    <reaction evidence="1 8">
        <text>Release of an N-terminal amino acid, Xaa-|-Yaa-, in which Xaa is preferably Leu, but may be other amino acids including Pro although not Arg or Lys, and Yaa may be Pro. Amino acid amides and methyl esters are also readily hydrolyzed, but rates on arylamides are exceedingly low.</text>
        <dbReference type="EC" id="3.4.11.1"/>
    </reaction>
</comment>
<feature type="binding site" evidence="8">
    <location>
        <position position="351"/>
    </location>
    <ligand>
        <name>Mn(2+)</name>
        <dbReference type="ChEBI" id="CHEBI:29035"/>
        <label>2</label>
    </ligand>
</feature>
<dbReference type="AlphaFoldDB" id="A0A0P9CA25"/>
<evidence type="ECO:0000256" key="7">
    <source>
        <dbReference type="ARBA" id="ARBA00049972"/>
    </source>
</evidence>
<dbReference type="STRING" id="471514.AN477_18900"/>
<evidence type="ECO:0000313" key="10">
    <source>
        <dbReference type="EMBL" id="KPV42122.1"/>
    </source>
</evidence>
<feature type="active site" evidence="8">
    <location>
        <position position="353"/>
    </location>
</feature>
<name>A0A0P9CA25_9BACL</name>
<feature type="binding site" evidence="8">
    <location>
        <position position="272"/>
    </location>
    <ligand>
        <name>Mn(2+)</name>
        <dbReference type="ChEBI" id="CHEBI:29035"/>
        <label>2</label>
    </ligand>
</feature>
<dbReference type="GO" id="GO:0070006">
    <property type="term" value="F:metalloaminopeptidase activity"/>
    <property type="evidence" value="ECO:0007669"/>
    <property type="project" value="InterPro"/>
</dbReference>
<dbReference type="SUPFAM" id="SSF52949">
    <property type="entry name" value="Macro domain-like"/>
    <property type="match status" value="1"/>
</dbReference>
<dbReference type="PANTHER" id="PTHR11963">
    <property type="entry name" value="LEUCINE AMINOPEPTIDASE-RELATED"/>
    <property type="match status" value="1"/>
</dbReference>
<evidence type="ECO:0000259" key="9">
    <source>
        <dbReference type="PROSITE" id="PS00631"/>
    </source>
</evidence>
<feature type="binding site" evidence="8">
    <location>
        <position position="267"/>
    </location>
    <ligand>
        <name>Mn(2+)</name>
        <dbReference type="ChEBI" id="CHEBI:29035"/>
        <label>2</label>
    </ligand>
</feature>
<dbReference type="SUPFAM" id="SSF53187">
    <property type="entry name" value="Zn-dependent exopeptidases"/>
    <property type="match status" value="1"/>
</dbReference>
<dbReference type="GO" id="GO:0030145">
    <property type="term" value="F:manganese ion binding"/>
    <property type="evidence" value="ECO:0007669"/>
    <property type="project" value="UniProtKB-UniRule"/>
</dbReference>
<accession>A0A0P9CA25</accession>
<keyword evidence="4 8" id="KW-0031">Aminopeptidase</keyword>
<feature type="binding site" evidence="8">
    <location>
        <position position="351"/>
    </location>
    <ligand>
        <name>Mn(2+)</name>
        <dbReference type="ChEBI" id="CHEBI:29035"/>
        <label>1</label>
    </ligand>
</feature>
<dbReference type="EC" id="3.4.11.1" evidence="8"/>
<comment type="function">
    <text evidence="7 8">Presumably involved in the processing and regular turnover of intracellular proteins. Catalyzes the removal of unsubstituted N-terminal amino acids from various peptides.</text>
</comment>
<dbReference type="Gene3D" id="3.40.630.10">
    <property type="entry name" value="Zn peptidases"/>
    <property type="match status" value="1"/>
</dbReference>
<dbReference type="Pfam" id="PF02789">
    <property type="entry name" value="Peptidase_M17_N"/>
    <property type="match status" value="1"/>
</dbReference>
<evidence type="ECO:0000256" key="6">
    <source>
        <dbReference type="ARBA" id="ARBA00022801"/>
    </source>
</evidence>
<comment type="catalytic activity">
    <reaction evidence="2 8">
        <text>Release of an N-terminal amino acid, preferentially leucine, but not glutamic or aspartic acids.</text>
        <dbReference type="EC" id="3.4.11.10"/>
    </reaction>
</comment>
<dbReference type="InterPro" id="IPR008283">
    <property type="entry name" value="Peptidase_M17_N"/>
</dbReference>
<dbReference type="Pfam" id="PF00883">
    <property type="entry name" value="Peptidase_M17"/>
    <property type="match status" value="1"/>
</dbReference>
<keyword evidence="6 8" id="KW-0378">Hydrolase</keyword>